<feature type="transmembrane region" description="Helical" evidence="1">
    <location>
        <begin position="35"/>
        <end position="54"/>
    </location>
</feature>
<accession>A0A6C0F4U7</accession>
<organism evidence="2">
    <name type="scientific">viral metagenome</name>
    <dbReference type="NCBI Taxonomy" id="1070528"/>
    <lineage>
        <taxon>unclassified sequences</taxon>
        <taxon>metagenomes</taxon>
        <taxon>organismal metagenomes</taxon>
    </lineage>
</organism>
<reference evidence="2" key="1">
    <citation type="journal article" date="2020" name="Nature">
        <title>Giant virus diversity and host interactions through global metagenomics.</title>
        <authorList>
            <person name="Schulz F."/>
            <person name="Roux S."/>
            <person name="Paez-Espino D."/>
            <person name="Jungbluth S."/>
            <person name="Walsh D.A."/>
            <person name="Denef V.J."/>
            <person name="McMahon K.D."/>
            <person name="Konstantinidis K.T."/>
            <person name="Eloe-Fadrosh E.A."/>
            <person name="Kyrpides N.C."/>
            <person name="Woyke T."/>
        </authorList>
    </citation>
    <scope>NUCLEOTIDE SEQUENCE</scope>
    <source>
        <strain evidence="2">GVMAG-M-3300009182-46</strain>
    </source>
</reference>
<name>A0A6C0F4U7_9ZZZZ</name>
<protein>
    <submittedName>
        <fullName evidence="2">Uncharacterized protein</fullName>
    </submittedName>
</protein>
<dbReference type="AlphaFoldDB" id="A0A6C0F4U7"/>
<evidence type="ECO:0000256" key="1">
    <source>
        <dbReference type="SAM" id="Phobius"/>
    </source>
</evidence>
<keyword evidence="1" id="KW-0472">Membrane</keyword>
<feature type="transmembrane region" description="Helical" evidence="1">
    <location>
        <begin position="84"/>
        <end position="101"/>
    </location>
</feature>
<dbReference type="EMBL" id="MN739027">
    <property type="protein sequence ID" value="QHT35891.1"/>
    <property type="molecule type" value="Genomic_DNA"/>
</dbReference>
<sequence length="382" mass="43530">MSVKGFIKKVTKTIEGMGALLKIFKEIRAFFQVKLCLISSLFIAIVFAFIAIYYDPVVYAGMFNNILGKVILFSIIGLAFVRDFYYGCIVSLFVAILYFVAGEIIKGKEGFKGGVATGSWSKKTLDDFKTYNAKVHPDTQFNLQILQEQASDEEVEEYVKTGYWPWTDVTKKMYVEQAERLQMIRINPVIQLNEAMQLYNEKAAQQLLSWNTKEGNFIINGGLAAYDPLVNDDSPQDEYQPKNIIKCVQDKNGISKMQKKSFHGYNYFNGYKNTKTEDVLDEDIPKEMPGFEFVKGPCNPCGPLENPPEYNCPFTLNIRGKNKGNYRGGDNNFSGKKISPIWEQLWGLKEPNEEEARQFVEKMYDTSDPKNKGFYYGLATGI</sequence>
<keyword evidence="1" id="KW-0812">Transmembrane</keyword>
<keyword evidence="1" id="KW-1133">Transmembrane helix</keyword>
<evidence type="ECO:0000313" key="2">
    <source>
        <dbReference type="EMBL" id="QHT35891.1"/>
    </source>
</evidence>
<feature type="transmembrane region" description="Helical" evidence="1">
    <location>
        <begin position="60"/>
        <end position="79"/>
    </location>
</feature>
<proteinExistence type="predicted"/>